<dbReference type="SMART" id="SM00849">
    <property type="entry name" value="Lactamase_B"/>
    <property type="match status" value="1"/>
</dbReference>
<dbReference type="GO" id="GO:0070813">
    <property type="term" value="P:hydrogen sulfide metabolic process"/>
    <property type="evidence" value="ECO:0007669"/>
    <property type="project" value="TreeGrafter"/>
</dbReference>
<dbReference type="Proteomes" id="UP000006671">
    <property type="component" value="Unassembled WGS sequence"/>
</dbReference>
<dbReference type="RefSeq" id="XP_002680794.1">
    <property type="nucleotide sequence ID" value="XM_002680748.1"/>
</dbReference>
<dbReference type="PANTHER" id="PTHR43084:SF1">
    <property type="entry name" value="PERSULFIDE DIOXYGENASE ETHE1, MITOCHONDRIAL"/>
    <property type="match status" value="1"/>
</dbReference>
<evidence type="ECO:0000256" key="12">
    <source>
        <dbReference type="ARBA" id="ARBA00066686"/>
    </source>
</evidence>
<dbReference type="FunFam" id="3.60.15.10:FF:000013">
    <property type="entry name" value="Persulfide dioxygenase ETHE1, mitochondrial"/>
    <property type="match status" value="1"/>
</dbReference>
<dbReference type="AlphaFoldDB" id="D2V552"/>
<comment type="similarity">
    <text evidence="3">Belongs to the metallo-beta-lactamase superfamily. Glyoxalase II family.</text>
</comment>
<dbReference type="GO" id="GO:0005739">
    <property type="term" value="C:mitochondrion"/>
    <property type="evidence" value="ECO:0007669"/>
    <property type="project" value="UniProtKB-SubCell"/>
</dbReference>
<organism evidence="16">
    <name type="scientific">Naegleria gruberi</name>
    <name type="common">Amoeba</name>
    <dbReference type="NCBI Taxonomy" id="5762"/>
    <lineage>
        <taxon>Eukaryota</taxon>
        <taxon>Discoba</taxon>
        <taxon>Heterolobosea</taxon>
        <taxon>Tetramitia</taxon>
        <taxon>Eutetramitia</taxon>
        <taxon>Vahlkampfiidae</taxon>
        <taxon>Naegleria</taxon>
    </lineage>
</organism>
<keyword evidence="7" id="KW-0007">Acetylation</keyword>
<keyword evidence="8" id="KW-0560">Oxidoreductase</keyword>
<keyword evidence="16" id="KW-1185">Reference proteome</keyword>
<keyword evidence="6" id="KW-0223">Dioxygenase</keyword>
<keyword evidence="4" id="KW-0479">Metal-binding</keyword>
<dbReference type="KEGG" id="ngr:NAEGRDRAFT_82995"/>
<dbReference type="EMBL" id="GG738852">
    <property type="protein sequence ID" value="EFC48050.1"/>
    <property type="molecule type" value="Genomic_DNA"/>
</dbReference>
<evidence type="ECO:0000313" key="16">
    <source>
        <dbReference type="Proteomes" id="UP000006671"/>
    </source>
</evidence>
<evidence type="ECO:0000313" key="15">
    <source>
        <dbReference type="EMBL" id="EFC48050.1"/>
    </source>
</evidence>
<keyword evidence="10" id="KW-0496">Mitochondrion</keyword>
<accession>D2V552</accession>
<comment type="subcellular location">
    <subcellularLocation>
        <location evidence="2">Mitochondrion</location>
    </subcellularLocation>
</comment>
<evidence type="ECO:0000259" key="14">
    <source>
        <dbReference type="SMART" id="SM00849"/>
    </source>
</evidence>
<dbReference type="InterPro" id="IPR044528">
    <property type="entry name" value="POD-like_MBL-fold"/>
</dbReference>
<dbReference type="InterPro" id="IPR001279">
    <property type="entry name" value="Metallo-B-lactamas"/>
</dbReference>
<dbReference type="InterPro" id="IPR036866">
    <property type="entry name" value="RibonucZ/Hydroxyglut_hydro"/>
</dbReference>
<comment type="catalytic activity">
    <reaction evidence="11">
        <text>S-sulfanylglutathione + O2 + H2O = sulfite + glutathione + 2 H(+)</text>
        <dbReference type="Rhea" id="RHEA:12981"/>
        <dbReference type="ChEBI" id="CHEBI:15377"/>
        <dbReference type="ChEBI" id="CHEBI:15378"/>
        <dbReference type="ChEBI" id="CHEBI:15379"/>
        <dbReference type="ChEBI" id="CHEBI:17359"/>
        <dbReference type="ChEBI" id="CHEBI:57925"/>
        <dbReference type="ChEBI" id="CHEBI:58905"/>
        <dbReference type="EC" id="1.13.11.18"/>
    </reaction>
</comment>
<evidence type="ECO:0000256" key="10">
    <source>
        <dbReference type="ARBA" id="ARBA00023128"/>
    </source>
</evidence>
<dbReference type="Gene3D" id="3.60.15.10">
    <property type="entry name" value="Ribonuclease Z/Hydroxyacylglutathione hydrolase-like"/>
    <property type="match status" value="1"/>
</dbReference>
<evidence type="ECO:0000256" key="7">
    <source>
        <dbReference type="ARBA" id="ARBA00022990"/>
    </source>
</evidence>
<dbReference type="CDD" id="cd07724">
    <property type="entry name" value="POD-like_MBL-fold"/>
    <property type="match status" value="1"/>
</dbReference>
<comment type="cofactor">
    <cofactor evidence="1">
        <name>Fe(2+)</name>
        <dbReference type="ChEBI" id="CHEBI:29033"/>
    </cofactor>
</comment>
<evidence type="ECO:0000256" key="3">
    <source>
        <dbReference type="ARBA" id="ARBA00006759"/>
    </source>
</evidence>
<sequence length="238" mass="26360">MIFRQLFSADTCTYTFILGCEETGQAALIDSVYEELARDAKLVKELGLTVTHLLETHVHADHVTGGLEMRKQHFPQATQVYSIHSGVNFSEGLTLVKEGDVIQVGSSVKLRVLETPGHTNGCLTFFTEDKTRVFTGDALFIRGCGRCDFQQGSASKLYDSIMKIYSTLPDECIVYPGHDYKGMISSTIGDEKKNNPRIFATQTREGFSEIMNNLKLPNPKYIDIALPANLLGGVKKTN</sequence>
<evidence type="ECO:0000256" key="1">
    <source>
        <dbReference type="ARBA" id="ARBA00001954"/>
    </source>
</evidence>
<feature type="domain" description="Metallo-beta-lactamase" evidence="14">
    <location>
        <begin position="12"/>
        <end position="178"/>
    </location>
</feature>
<proteinExistence type="inferred from homology"/>
<evidence type="ECO:0000256" key="4">
    <source>
        <dbReference type="ARBA" id="ARBA00022723"/>
    </source>
</evidence>
<dbReference type="eggNOG" id="KOG0814">
    <property type="taxonomic scope" value="Eukaryota"/>
</dbReference>
<name>D2V552_NAEGR</name>
<evidence type="ECO:0000256" key="9">
    <source>
        <dbReference type="ARBA" id="ARBA00023004"/>
    </source>
</evidence>
<evidence type="ECO:0000256" key="6">
    <source>
        <dbReference type="ARBA" id="ARBA00022964"/>
    </source>
</evidence>
<dbReference type="OMA" id="DYKGDTV"/>
<dbReference type="GeneID" id="8849663"/>
<evidence type="ECO:0000256" key="11">
    <source>
        <dbReference type="ARBA" id="ARBA00050990"/>
    </source>
</evidence>
<dbReference type="GO" id="GO:0006749">
    <property type="term" value="P:glutathione metabolic process"/>
    <property type="evidence" value="ECO:0007669"/>
    <property type="project" value="InterPro"/>
</dbReference>
<dbReference type="STRING" id="5762.D2V552"/>
<dbReference type="InParanoid" id="D2V552"/>
<dbReference type="Pfam" id="PF00753">
    <property type="entry name" value="Lactamase_B"/>
    <property type="match status" value="1"/>
</dbReference>
<dbReference type="OrthoDB" id="449487at2759"/>
<dbReference type="InterPro" id="IPR051682">
    <property type="entry name" value="Mito_Persulfide_Diox"/>
</dbReference>
<dbReference type="PANTHER" id="PTHR43084">
    <property type="entry name" value="PERSULFIDE DIOXYGENASE ETHE1"/>
    <property type="match status" value="1"/>
</dbReference>
<gene>
    <name evidence="15" type="ORF">NAEGRDRAFT_82995</name>
</gene>
<evidence type="ECO:0000256" key="2">
    <source>
        <dbReference type="ARBA" id="ARBA00004173"/>
    </source>
</evidence>
<keyword evidence="9" id="KW-0408">Iron</keyword>
<reference evidence="15 16" key="1">
    <citation type="journal article" date="2010" name="Cell">
        <title>The genome of Naegleria gruberi illuminates early eukaryotic versatility.</title>
        <authorList>
            <person name="Fritz-Laylin L.K."/>
            <person name="Prochnik S.E."/>
            <person name="Ginger M.L."/>
            <person name="Dacks J.B."/>
            <person name="Carpenter M.L."/>
            <person name="Field M.C."/>
            <person name="Kuo A."/>
            <person name="Paredez A."/>
            <person name="Chapman J."/>
            <person name="Pham J."/>
            <person name="Shu S."/>
            <person name="Neupane R."/>
            <person name="Cipriano M."/>
            <person name="Mancuso J."/>
            <person name="Tu H."/>
            <person name="Salamov A."/>
            <person name="Lindquist E."/>
            <person name="Shapiro H."/>
            <person name="Lucas S."/>
            <person name="Grigoriev I.V."/>
            <person name="Cande W.Z."/>
            <person name="Fulton C."/>
            <person name="Rokhsar D.S."/>
            <person name="Dawson S.C."/>
        </authorList>
    </citation>
    <scope>NUCLEOTIDE SEQUENCE [LARGE SCALE GENOMIC DNA]</scope>
    <source>
        <strain evidence="15 16">NEG-M</strain>
    </source>
</reference>
<protein>
    <recommendedName>
        <fullName evidence="12">persulfide dioxygenase</fullName>
        <ecNumber evidence="12">1.13.11.18</ecNumber>
    </recommendedName>
    <alternativeName>
        <fullName evidence="13">Sulfur dioxygenase ETHE1</fullName>
    </alternativeName>
</protein>
<dbReference type="GO" id="GO:0050313">
    <property type="term" value="F:sulfur dioxygenase activity"/>
    <property type="evidence" value="ECO:0007669"/>
    <property type="project" value="UniProtKB-EC"/>
</dbReference>
<dbReference type="GO" id="GO:0046872">
    <property type="term" value="F:metal ion binding"/>
    <property type="evidence" value="ECO:0007669"/>
    <property type="project" value="UniProtKB-KW"/>
</dbReference>
<evidence type="ECO:0000256" key="8">
    <source>
        <dbReference type="ARBA" id="ARBA00023002"/>
    </source>
</evidence>
<dbReference type="VEuPathDB" id="AmoebaDB:NAEGRDRAFT_82995"/>
<evidence type="ECO:0000256" key="13">
    <source>
        <dbReference type="ARBA" id="ARBA00077964"/>
    </source>
</evidence>
<dbReference type="EC" id="1.13.11.18" evidence="12"/>
<keyword evidence="5" id="KW-0809">Transit peptide</keyword>
<evidence type="ECO:0000256" key="5">
    <source>
        <dbReference type="ARBA" id="ARBA00022946"/>
    </source>
</evidence>
<dbReference type="SUPFAM" id="SSF56281">
    <property type="entry name" value="Metallo-hydrolase/oxidoreductase"/>
    <property type="match status" value="1"/>
</dbReference>